<dbReference type="STRING" id="1798661.A3D65_01200"/>
<dbReference type="AlphaFoldDB" id="A0A1G2D7E4"/>
<protein>
    <submittedName>
        <fullName evidence="1">Uncharacterized protein</fullName>
    </submittedName>
</protein>
<sequence>MIQVIIPNGYVERHLWGKTGTFVPNQGHLLCTRLHLVLKKPLFLRYKVKPCTKLRGAGKGLRCFGWGQITGG</sequence>
<proteinExistence type="predicted"/>
<evidence type="ECO:0000313" key="2">
    <source>
        <dbReference type="Proteomes" id="UP000177996"/>
    </source>
</evidence>
<evidence type="ECO:0000313" key="1">
    <source>
        <dbReference type="EMBL" id="OGZ08678.1"/>
    </source>
</evidence>
<accession>A0A1G2D7E4</accession>
<comment type="caution">
    <text evidence="1">The sequence shown here is derived from an EMBL/GenBank/DDBJ whole genome shotgun (WGS) entry which is preliminary data.</text>
</comment>
<name>A0A1G2D7E4_9BACT</name>
<gene>
    <name evidence="1" type="ORF">A3D65_01200</name>
</gene>
<organism evidence="1 2">
    <name type="scientific">Candidatus Lloydbacteria bacterium RIFCSPHIGHO2_02_FULL_50_13</name>
    <dbReference type="NCBI Taxonomy" id="1798661"/>
    <lineage>
        <taxon>Bacteria</taxon>
        <taxon>Candidatus Lloydiibacteriota</taxon>
    </lineage>
</organism>
<dbReference type="Proteomes" id="UP000177996">
    <property type="component" value="Unassembled WGS sequence"/>
</dbReference>
<reference evidence="1 2" key="1">
    <citation type="journal article" date="2016" name="Nat. Commun.">
        <title>Thousands of microbial genomes shed light on interconnected biogeochemical processes in an aquifer system.</title>
        <authorList>
            <person name="Anantharaman K."/>
            <person name="Brown C.T."/>
            <person name="Hug L.A."/>
            <person name="Sharon I."/>
            <person name="Castelle C.J."/>
            <person name="Probst A.J."/>
            <person name="Thomas B.C."/>
            <person name="Singh A."/>
            <person name="Wilkins M.J."/>
            <person name="Karaoz U."/>
            <person name="Brodie E.L."/>
            <person name="Williams K.H."/>
            <person name="Hubbard S.S."/>
            <person name="Banfield J.F."/>
        </authorList>
    </citation>
    <scope>NUCLEOTIDE SEQUENCE [LARGE SCALE GENOMIC DNA]</scope>
</reference>
<dbReference type="EMBL" id="MHLL01000030">
    <property type="protein sequence ID" value="OGZ08678.1"/>
    <property type="molecule type" value="Genomic_DNA"/>
</dbReference>